<gene>
    <name evidence="1" type="ORF">AOQ71_04485</name>
</gene>
<sequence length="390" mass="42821">MAQYRQVFSCVARYNLRHVELSWHSQNRLSIEIRTKGRNGMDGAAWPQVRGDLLSTRWGAAAFLNNLETACTTISRTEWVVRWLNIGDAHCVLGDTNKEKGYFDEVAEDWLCALTAFEVARRLACEDASKIEVVSAKINVVIQKLGKLGPKVERVQIECCDQFEISAHFLPARDRSSAAPAIICISTEAETATTLLGRLLPVVMHRGMSVLVVAHDDLSDTGRSQSDLFLSCCVDYLSTRSDVDAARIGVYGDGLSAALATDLAAFDSRVAAAVCDGGLWNLARMLASVGWLTRTADVQDEQVISARRLRLLRQLRCPVLVVAGGRGIISAAEAMKLLVDGAAAPIDLQLAIPRMLTIDGEEFENFVTADDRIFGWLEHKLVRNTLSNQS</sequence>
<dbReference type="SUPFAM" id="SSF53474">
    <property type="entry name" value="alpha/beta-Hydrolases"/>
    <property type="match status" value="1"/>
</dbReference>
<evidence type="ECO:0000313" key="2">
    <source>
        <dbReference type="Proteomes" id="UP000051936"/>
    </source>
</evidence>
<evidence type="ECO:0000313" key="1">
    <source>
        <dbReference type="EMBL" id="KRQ16768.1"/>
    </source>
</evidence>
<comment type="caution">
    <text evidence="1">The sequence shown here is derived from an EMBL/GenBank/DDBJ whole genome shotgun (WGS) entry which is preliminary data.</text>
</comment>
<dbReference type="AlphaFoldDB" id="A0A0R3E3V8"/>
<name>A0A0R3E3V8_9BRAD</name>
<dbReference type="Gene3D" id="3.40.50.1820">
    <property type="entry name" value="alpha/beta hydrolase"/>
    <property type="match status" value="1"/>
</dbReference>
<proteinExistence type="predicted"/>
<reference evidence="1 2" key="1">
    <citation type="submission" date="2015-09" db="EMBL/GenBank/DDBJ databases">
        <title>Draft Genome Sequence of Bradyrhizobium manausense Strain BR 3351T, a Novel Symbiotic Nitrogen-Fixing Alphaproteobacterium Isolated from Brazilian Amazon Rain Forest.</title>
        <authorList>
            <person name="De Araujo J.L."/>
            <person name="Zilli J.E."/>
        </authorList>
    </citation>
    <scope>NUCLEOTIDE SEQUENCE [LARGE SCALE GENOMIC DNA]</scope>
    <source>
        <strain evidence="1 2">BR3351</strain>
    </source>
</reference>
<dbReference type="Proteomes" id="UP000051936">
    <property type="component" value="Unassembled WGS sequence"/>
</dbReference>
<organism evidence="1 2">
    <name type="scientific">Bradyrhizobium manausense</name>
    <dbReference type="NCBI Taxonomy" id="989370"/>
    <lineage>
        <taxon>Bacteria</taxon>
        <taxon>Pseudomonadati</taxon>
        <taxon>Pseudomonadota</taxon>
        <taxon>Alphaproteobacteria</taxon>
        <taxon>Hyphomicrobiales</taxon>
        <taxon>Nitrobacteraceae</taxon>
        <taxon>Bradyrhizobium</taxon>
    </lineage>
</organism>
<dbReference type="STRING" id="989370.AOQ71_04485"/>
<keyword evidence="2" id="KW-1185">Reference proteome</keyword>
<dbReference type="InterPro" id="IPR029058">
    <property type="entry name" value="AB_hydrolase_fold"/>
</dbReference>
<accession>A0A0R3E3V8</accession>
<protein>
    <submittedName>
        <fullName evidence="1">Uncharacterized protein</fullName>
    </submittedName>
</protein>
<dbReference type="EMBL" id="LJYG01000022">
    <property type="protein sequence ID" value="KRQ16768.1"/>
    <property type="molecule type" value="Genomic_DNA"/>
</dbReference>